<evidence type="ECO:0000313" key="1">
    <source>
        <dbReference type="EMBL" id="KAK1307267.1"/>
    </source>
</evidence>
<reference evidence="1" key="2">
    <citation type="submission" date="2023-06" db="EMBL/GenBank/DDBJ databases">
        <authorList>
            <person name="Ma L."/>
            <person name="Liu K.-W."/>
            <person name="Li Z."/>
            <person name="Hsiao Y.-Y."/>
            <person name="Qi Y."/>
            <person name="Fu T."/>
            <person name="Tang G."/>
            <person name="Zhang D."/>
            <person name="Sun W.-H."/>
            <person name="Liu D.-K."/>
            <person name="Li Y."/>
            <person name="Chen G.-Z."/>
            <person name="Liu X.-D."/>
            <person name="Liao X.-Y."/>
            <person name="Jiang Y.-T."/>
            <person name="Yu X."/>
            <person name="Hao Y."/>
            <person name="Huang J."/>
            <person name="Zhao X.-W."/>
            <person name="Ke S."/>
            <person name="Chen Y.-Y."/>
            <person name="Wu W.-L."/>
            <person name="Hsu J.-L."/>
            <person name="Lin Y.-F."/>
            <person name="Huang M.-D."/>
            <person name="Li C.-Y."/>
            <person name="Huang L."/>
            <person name="Wang Z.-W."/>
            <person name="Zhao X."/>
            <person name="Zhong W.-Y."/>
            <person name="Peng D.-H."/>
            <person name="Ahmad S."/>
            <person name="Lan S."/>
            <person name="Zhang J.-S."/>
            <person name="Tsai W.-C."/>
            <person name="Van De Peer Y."/>
            <person name="Liu Z.-J."/>
        </authorList>
    </citation>
    <scope>NUCLEOTIDE SEQUENCE</scope>
    <source>
        <strain evidence="1">CP</strain>
        <tissue evidence="1">Leaves</tissue>
    </source>
</reference>
<protein>
    <submittedName>
        <fullName evidence="1">Uncharacterized protein</fullName>
    </submittedName>
</protein>
<keyword evidence="2" id="KW-1185">Reference proteome</keyword>
<name>A0AAV9E584_ACOCL</name>
<proteinExistence type="predicted"/>
<comment type="caution">
    <text evidence="1">The sequence shown here is derived from an EMBL/GenBank/DDBJ whole genome shotgun (WGS) entry which is preliminary data.</text>
</comment>
<accession>A0AAV9E584</accession>
<sequence length="60" mass="6803">MWAINVEQQTAEYLAGIMGCSLQSAPPRHLGLPLVGKRLLRRDWIPLLDRFEKRLAGTSK</sequence>
<evidence type="ECO:0000313" key="2">
    <source>
        <dbReference type="Proteomes" id="UP001180020"/>
    </source>
</evidence>
<dbReference type="Proteomes" id="UP001180020">
    <property type="component" value="Unassembled WGS sequence"/>
</dbReference>
<organism evidence="1 2">
    <name type="scientific">Acorus calamus</name>
    <name type="common">Sweet flag</name>
    <dbReference type="NCBI Taxonomy" id="4465"/>
    <lineage>
        <taxon>Eukaryota</taxon>
        <taxon>Viridiplantae</taxon>
        <taxon>Streptophyta</taxon>
        <taxon>Embryophyta</taxon>
        <taxon>Tracheophyta</taxon>
        <taxon>Spermatophyta</taxon>
        <taxon>Magnoliopsida</taxon>
        <taxon>Liliopsida</taxon>
        <taxon>Acoraceae</taxon>
        <taxon>Acorus</taxon>
    </lineage>
</organism>
<dbReference type="AlphaFoldDB" id="A0AAV9E584"/>
<reference evidence="1" key="1">
    <citation type="journal article" date="2023" name="Nat. Commun.">
        <title>Diploid and tetraploid genomes of Acorus and the evolution of monocots.</title>
        <authorList>
            <person name="Ma L."/>
            <person name="Liu K.W."/>
            <person name="Li Z."/>
            <person name="Hsiao Y.Y."/>
            <person name="Qi Y."/>
            <person name="Fu T."/>
            <person name="Tang G.D."/>
            <person name="Zhang D."/>
            <person name="Sun W.H."/>
            <person name="Liu D.K."/>
            <person name="Li Y."/>
            <person name="Chen G.Z."/>
            <person name="Liu X.D."/>
            <person name="Liao X.Y."/>
            <person name="Jiang Y.T."/>
            <person name="Yu X."/>
            <person name="Hao Y."/>
            <person name="Huang J."/>
            <person name="Zhao X.W."/>
            <person name="Ke S."/>
            <person name="Chen Y.Y."/>
            <person name="Wu W.L."/>
            <person name="Hsu J.L."/>
            <person name="Lin Y.F."/>
            <person name="Huang M.D."/>
            <person name="Li C.Y."/>
            <person name="Huang L."/>
            <person name="Wang Z.W."/>
            <person name="Zhao X."/>
            <person name="Zhong W.Y."/>
            <person name="Peng D.H."/>
            <person name="Ahmad S."/>
            <person name="Lan S."/>
            <person name="Zhang J.S."/>
            <person name="Tsai W.C."/>
            <person name="Van de Peer Y."/>
            <person name="Liu Z.J."/>
        </authorList>
    </citation>
    <scope>NUCLEOTIDE SEQUENCE</scope>
    <source>
        <strain evidence="1">CP</strain>
    </source>
</reference>
<gene>
    <name evidence="1" type="ORF">QJS10_CPA10g01669</name>
</gene>
<dbReference type="EMBL" id="JAUJYO010000010">
    <property type="protein sequence ID" value="KAK1307267.1"/>
    <property type="molecule type" value="Genomic_DNA"/>
</dbReference>